<evidence type="ECO:0000256" key="1">
    <source>
        <dbReference type="ARBA" id="ARBA00000085"/>
    </source>
</evidence>
<keyword evidence="11" id="KW-1185">Reference proteome</keyword>
<dbReference type="CDD" id="cd00130">
    <property type="entry name" value="PAS"/>
    <property type="match status" value="1"/>
</dbReference>
<dbReference type="SUPFAM" id="SSF55785">
    <property type="entry name" value="PYP-like sensor domain (PAS domain)"/>
    <property type="match status" value="1"/>
</dbReference>
<dbReference type="Gene3D" id="3.30.565.10">
    <property type="entry name" value="Histidine kinase-like ATPase, C-terminal domain"/>
    <property type="match status" value="1"/>
</dbReference>
<feature type="domain" description="Histidine kinase" evidence="7">
    <location>
        <begin position="144"/>
        <end position="332"/>
    </location>
</feature>
<evidence type="ECO:0000256" key="6">
    <source>
        <dbReference type="ARBA" id="ARBA00023012"/>
    </source>
</evidence>
<protein>
    <recommendedName>
        <fullName evidence="2">histidine kinase</fullName>
        <ecNumber evidence="2">2.7.13.3</ecNumber>
    </recommendedName>
</protein>
<dbReference type="InterPro" id="IPR050736">
    <property type="entry name" value="Sensor_HK_Regulatory"/>
</dbReference>
<dbReference type="RefSeq" id="WP_094531597.1">
    <property type="nucleotide sequence ID" value="NZ_NHPJ01000079.1"/>
</dbReference>
<dbReference type="PANTHER" id="PTHR43711">
    <property type="entry name" value="TWO-COMPONENT HISTIDINE KINASE"/>
    <property type="match status" value="1"/>
</dbReference>
<dbReference type="Proteomes" id="UP000216308">
    <property type="component" value="Unassembled WGS sequence"/>
</dbReference>
<evidence type="ECO:0000256" key="2">
    <source>
        <dbReference type="ARBA" id="ARBA00012438"/>
    </source>
</evidence>
<accession>A0A256IKS2</accession>
<dbReference type="InterPro" id="IPR004358">
    <property type="entry name" value="Sig_transdc_His_kin-like_C"/>
</dbReference>
<keyword evidence="4" id="KW-0808">Transferase</keyword>
<dbReference type="Gene3D" id="3.30.450.20">
    <property type="entry name" value="PAS domain"/>
    <property type="match status" value="1"/>
</dbReference>
<dbReference type="Gene3D" id="1.10.287.130">
    <property type="match status" value="1"/>
</dbReference>
<evidence type="ECO:0000256" key="3">
    <source>
        <dbReference type="ARBA" id="ARBA00022553"/>
    </source>
</evidence>
<evidence type="ECO:0000256" key="5">
    <source>
        <dbReference type="ARBA" id="ARBA00022777"/>
    </source>
</evidence>
<reference evidence="10 11" key="1">
    <citation type="journal article" date="2014" name="Front. Microbiol.">
        <title>Population and genomic analysis of the genus Halorubrum.</title>
        <authorList>
            <person name="Fullmer M.S."/>
            <person name="Soucy S.M."/>
            <person name="Swithers K.S."/>
            <person name="Makkay A.M."/>
            <person name="Wheeler R."/>
            <person name="Ventosa A."/>
            <person name="Gogarten J.P."/>
            <person name="Papke R.T."/>
        </authorList>
    </citation>
    <scope>NUCLEOTIDE SEQUENCE [LARGE SCALE GENOMIC DNA]</scope>
    <source>
        <strain evidence="10 11">Cb34</strain>
    </source>
</reference>
<proteinExistence type="predicted"/>
<dbReference type="InterPro" id="IPR003594">
    <property type="entry name" value="HATPase_dom"/>
</dbReference>
<comment type="catalytic activity">
    <reaction evidence="1">
        <text>ATP + protein L-histidine = ADP + protein N-phospho-L-histidine.</text>
        <dbReference type="EC" id="2.7.13.3"/>
    </reaction>
</comment>
<dbReference type="InterPro" id="IPR000014">
    <property type="entry name" value="PAS"/>
</dbReference>
<dbReference type="AlphaFoldDB" id="A0A256IKS2"/>
<organism evidence="10 11">
    <name type="scientific">Halorubrum halodurans</name>
    <dbReference type="NCBI Taxonomy" id="1383851"/>
    <lineage>
        <taxon>Archaea</taxon>
        <taxon>Methanobacteriati</taxon>
        <taxon>Methanobacteriota</taxon>
        <taxon>Stenosarchaea group</taxon>
        <taxon>Halobacteria</taxon>
        <taxon>Halobacteriales</taxon>
        <taxon>Haloferacaceae</taxon>
        <taxon>Halorubrum</taxon>
    </lineage>
</organism>
<dbReference type="InterPro" id="IPR035965">
    <property type="entry name" value="PAS-like_dom_sf"/>
</dbReference>
<evidence type="ECO:0000259" key="9">
    <source>
        <dbReference type="PROSITE" id="PS50113"/>
    </source>
</evidence>
<dbReference type="PRINTS" id="PR00344">
    <property type="entry name" value="BCTRLSENSOR"/>
</dbReference>
<dbReference type="InterPro" id="IPR013655">
    <property type="entry name" value="PAS_fold_3"/>
</dbReference>
<dbReference type="InterPro" id="IPR005467">
    <property type="entry name" value="His_kinase_dom"/>
</dbReference>
<dbReference type="InterPro" id="IPR003661">
    <property type="entry name" value="HisK_dim/P_dom"/>
</dbReference>
<evidence type="ECO:0000256" key="4">
    <source>
        <dbReference type="ARBA" id="ARBA00022679"/>
    </source>
</evidence>
<dbReference type="SMART" id="SM00091">
    <property type="entry name" value="PAS"/>
    <property type="match status" value="1"/>
</dbReference>
<sequence length="338" mass="37773">MTSWEPETSAAFRALTEYSTDLVSVLDESGTILYQSPSAERVLGEESDERVGTNAFEYVHPDDRGRIAETFGEMVRSPGTVTERVEYRFEHGDGSWIWIESIASNRTDTTIDGYVVNSRDVTERKEKQQRLERQNERLEEFTSIVSHDLRNPLNVAQGRVELVRETCDSEHVDPLDRALDRIDDLVDDLLTLARRGEPIGETEPVDLAELSEQCWRTVETADSTIRPSIDRTIRADRSRLRQLLENLIRNAVEHGGTDVTLVVGELDEGFYVEDTGPGIPEDEGDEIFEAGYSTADDGTGFGLSIVKEVADAHGWTVRVTDGSAGGTRFEVTGVQFAR</sequence>
<dbReference type="Pfam" id="PF02518">
    <property type="entry name" value="HATPase_c"/>
    <property type="match status" value="1"/>
</dbReference>
<dbReference type="PROSITE" id="PS50112">
    <property type="entry name" value="PAS"/>
    <property type="match status" value="1"/>
</dbReference>
<feature type="domain" description="PAC" evidence="9">
    <location>
        <begin position="83"/>
        <end position="133"/>
    </location>
</feature>
<dbReference type="SMART" id="SM00086">
    <property type="entry name" value="PAC"/>
    <property type="match status" value="1"/>
</dbReference>
<keyword evidence="6" id="KW-0902">Two-component regulatory system</keyword>
<dbReference type="InterPro" id="IPR036890">
    <property type="entry name" value="HATPase_C_sf"/>
</dbReference>
<dbReference type="PROSITE" id="PS50109">
    <property type="entry name" value="HIS_KIN"/>
    <property type="match status" value="1"/>
</dbReference>
<gene>
    <name evidence="10" type="ORF">DJ70_07515</name>
</gene>
<dbReference type="SMART" id="SM00387">
    <property type="entry name" value="HATPase_c"/>
    <property type="match status" value="1"/>
</dbReference>
<dbReference type="OrthoDB" id="8127at2157"/>
<dbReference type="SUPFAM" id="SSF47384">
    <property type="entry name" value="Homodimeric domain of signal transducing histidine kinase"/>
    <property type="match status" value="1"/>
</dbReference>
<dbReference type="InterPro" id="IPR036097">
    <property type="entry name" value="HisK_dim/P_sf"/>
</dbReference>
<evidence type="ECO:0000313" key="10">
    <source>
        <dbReference type="EMBL" id="OYR56747.1"/>
    </source>
</evidence>
<keyword evidence="3" id="KW-0597">Phosphoprotein</keyword>
<dbReference type="PANTHER" id="PTHR43711:SF1">
    <property type="entry name" value="HISTIDINE KINASE 1"/>
    <property type="match status" value="1"/>
</dbReference>
<keyword evidence="5" id="KW-0418">Kinase</keyword>
<dbReference type="InterPro" id="IPR000700">
    <property type="entry name" value="PAS-assoc_C"/>
</dbReference>
<comment type="caution">
    <text evidence="10">The sequence shown here is derived from an EMBL/GenBank/DDBJ whole genome shotgun (WGS) entry which is preliminary data.</text>
</comment>
<dbReference type="NCBIfam" id="TIGR00229">
    <property type="entry name" value="sensory_box"/>
    <property type="match status" value="1"/>
</dbReference>
<name>A0A256IKS2_9EURY</name>
<dbReference type="SUPFAM" id="SSF55874">
    <property type="entry name" value="ATPase domain of HSP90 chaperone/DNA topoisomerase II/histidine kinase"/>
    <property type="match status" value="1"/>
</dbReference>
<dbReference type="EC" id="2.7.13.3" evidence="2"/>
<evidence type="ECO:0000313" key="11">
    <source>
        <dbReference type="Proteomes" id="UP000216308"/>
    </source>
</evidence>
<dbReference type="GO" id="GO:0000155">
    <property type="term" value="F:phosphorelay sensor kinase activity"/>
    <property type="evidence" value="ECO:0007669"/>
    <property type="project" value="InterPro"/>
</dbReference>
<dbReference type="EMBL" id="NHPJ01000079">
    <property type="protein sequence ID" value="OYR56747.1"/>
    <property type="molecule type" value="Genomic_DNA"/>
</dbReference>
<dbReference type="SMART" id="SM00388">
    <property type="entry name" value="HisKA"/>
    <property type="match status" value="1"/>
</dbReference>
<feature type="domain" description="PAS" evidence="8">
    <location>
        <begin position="8"/>
        <end position="78"/>
    </location>
</feature>
<dbReference type="Pfam" id="PF08447">
    <property type="entry name" value="PAS_3"/>
    <property type="match status" value="1"/>
</dbReference>
<evidence type="ECO:0000259" key="8">
    <source>
        <dbReference type="PROSITE" id="PS50112"/>
    </source>
</evidence>
<dbReference type="InterPro" id="IPR001610">
    <property type="entry name" value="PAC"/>
</dbReference>
<dbReference type="CDD" id="cd00082">
    <property type="entry name" value="HisKA"/>
    <property type="match status" value="1"/>
</dbReference>
<dbReference type="CDD" id="cd00075">
    <property type="entry name" value="HATPase"/>
    <property type="match status" value="1"/>
</dbReference>
<evidence type="ECO:0000259" key="7">
    <source>
        <dbReference type="PROSITE" id="PS50109"/>
    </source>
</evidence>
<dbReference type="PROSITE" id="PS50113">
    <property type="entry name" value="PAC"/>
    <property type="match status" value="1"/>
</dbReference>
<dbReference type="Pfam" id="PF00512">
    <property type="entry name" value="HisKA"/>
    <property type="match status" value="1"/>
</dbReference>